<protein>
    <submittedName>
        <fullName evidence="1">Uncharacterized protein</fullName>
    </submittedName>
</protein>
<evidence type="ECO:0000313" key="2">
    <source>
        <dbReference type="Proteomes" id="UP000230607"/>
    </source>
</evidence>
<dbReference type="EMBL" id="LT841358">
    <property type="protein sequence ID" value="SMH71575.1"/>
    <property type="molecule type" value="Genomic_DNA"/>
</dbReference>
<evidence type="ECO:0000313" key="1">
    <source>
        <dbReference type="EMBL" id="SMH71575.1"/>
    </source>
</evidence>
<proteinExistence type="predicted"/>
<dbReference type="Proteomes" id="UP000230607">
    <property type="component" value="Chromosome 1"/>
</dbReference>
<organism evidence="1 2">
    <name type="scientific">Candidatus Nitrosotalea okcheonensis</name>
    <dbReference type="NCBI Taxonomy" id="1903276"/>
    <lineage>
        <taxon>Archaea</taxon>
        <taxon>Nitrososphaerota</taxon>
        <taxon>Nitrososphaeria</taxon>
        <taxon>Nitrosotaleales</taxon>
        <taxon>Nitrosotaleaceae</taxon>
        <taxon>Nitrosotalea</taxon>
    </lineage>
</organism>
<keyword evidence="2" id="KW-1185">Reference proteome</keyword>
<sequence>MPKSVFKNEVRVNKSLQSHPDPIQIMNYILENTQKFNPTIRSITIIEKLIYEYKEFSTKDQLYKKLPKGMQYPMFNFILEMLEKENKIMFDKNGSFFWTGQANQKLQQSLDSAMEY</sequence>
<dbReference type="OrthoDB" id="11934at2157"/>
<dbReference type="AlphaFoldDB" id="A0A2H1FFM4"/>
<name>A0A2H1FFM4_9ARCH</name>
<accession>A0A2H1FFM4</accession>
<dbReference type="RefSeq" id="WP_157927520.1">
    <property type="nucleotide sequence ID" value="NZ_LT841358.1"/>
</dbReference>
<gene>
    <name evidence="1" type="ORF">NCS_11387</name>
</gene>
<reference evidence="2" key="1">
    <citation type="submission" date="2017-03" db="EMBL/GenBank/DDBJ databases">
        <authorList>
            <person name="Herbold C."/>
        </authorList>
    </citation>
    <scope>NUCLEOTIDE SEQUENCE [LARGE SCALE GENOMIC DNA]</scope>
</reference>